<proteinExistence type="predicted"/>
<keyword evidence="2 4" id="KW-0808">Transferase</keyword>
<dbReference type="Gene3D" id="3.40.50.150">
    <property type="entry name" value="Vaccinia Virus protein VP39"/>
    <property type="match status" value="1"/>
</dbReference>
<sequence length="222" mass="23113">MARNRHWSARIGTPIGSAREEGISGYGQADAALADAYAVEDQVLVRARELSLLSSVRPVSPGSGAALRLLAAAAGARAVVEIGTGAGVSGICLLRGMRPDGILTTVDIQPGLQRQAREAYGAAGFAPSRARLIPGPALDVLPRLADGQYDLVFCDGDPAETTGYLAESLRLLRPGGTVCFEGALSGVRTAAVRELMRQVREHPDLIPALLPVGDGLLAAVRR</sequence>
<dbReference type="PROSITE" id="PS51682">
    <property type="entry name" value="SAM_OMT_I"/>
    <property type="match status" value="1"/>
</dbReference>
<dbReference type="STRING" id="235985.SAMN05414137_101384"/>
<dbReference type="Pfam" id="PF01596">
    <property type="entry name" value="Methyltransf_3"/>
    <property type="match status" value="1"/>
</dbReference>
<dbReference type="RefSeq" id="WP_425314656.1">
    <property type="nucleotide sequence ID" value="NZ_BBPN01000002.1"/>
</dbReference>
<evidence type="ECO:0000313" key="5">
    <source>
        <dbReference type="Proteomes" id="UP000183015"/>
    </source>
</evidence>
<evidence type="ECO:0000256" key="1">
    <source>
        <dbReference type="ARBA" id="ARBA00022603"/>
    </source>
</evidence>
<evidence type="ECO:0000256" key="2">
    <source>
        <dbReference type="ARBA" id="ARBA00022679"/>
    </source>
</evidence>
<dbReference type="EMBL" id="FOAZ01000001">
    <property type="protein sequence ID" value="SEK28887.1"/>
    <property type="molecule type" value="Genomic_DNA"/>
</dbReference>
<accession>A0A1H7FUH2</accession>
<reference evidence="5" key="1">
    <citation type="submission" date="2016-10" db="EMBL/GenBank/DDBJ databases">
        <authorList>
            <person name="Varghese N."/>
        </authorList>
    </citation>
    <scope>NUCLEOTIDE SEQUENCE [LARGE SCALE GENOMIC DNA]</scope>
    <source>
        <strain evidence="5">DSM 45096 / BCRC 16803 / CGMCC 4.1857 / CIP 109030 / JCM 12277 / KCTC 19219 / NBRC 100920 / 33214</strain>
    </source>
</reference>
<dbReference type="InterPro" id="IPR002935">
    <property type="entry name" value="SAM_O-MeTrfase"/>
</dbReference>
<name>A0A1H7FUH2_STRJI</name>
<dbReference type="SUPFAM" id="SSF53335">
    <property type="entry name" value="S-adenosyl-L-methionine-dependent methyltransferases"/>
    <property type="match status" value="1"/>
</dbReference>
<protein>
    <submittedName>
        <fullName evidence="4">Predicted O-methyltransferase YrrM</fullName>
    </submittedName>
</protein>
<dbReference type="AlphaFoldDB" id="A0A1H7FUH2"/>
<keyword evidence="3" id="KW-0949">S-adenosyl-L-methionine</keyword>
<dbReference type="CDD" id="cd02440">
    <property type="entry name" value="AdoMet_MTases"/>
    <property type="match status" value="1"/>
</dbReference>
<evidence type="ECO:0000256" key="3">
    <source>
        <dbReference type="ARBA" id="ARBA00022691"/>
    </source>
</evidence>
<keyword evidence="1 4" id="KW-0489">Methyltransferase</keyword>
<dbReference type="Proteomes" id="UP000183015">
    <property type="component" value="Unassembled WGS sequence"/>
</dbReference>
<organism evidence="4 5">
    <name type="scientific">Streptacidiphilus jiangxiensis</name>
    <dbReference type="NCBI Taxonomy" id="235985"/>
    <lineage>
        <taxon>Bacteria</taxon>
        <taxon>Bacillati</taxon>
        <taxon>Actinomycetota</taxon>
        <taxon>Actinomycetes</taxon>
        <taxon>Kitasatosporales</taxon>
        <taxon>Streptomycetaceae</taxon>
        <taxon>Streptacidiphilus</taxon>
    </lineage>
</organism>
<dbReference type="InterPro" id="IPR029063">
    <property type="entry name" value="SAM-dependent_MTases_sf"/>
</dbReference>
<dbReference type="PANTHER" id="PTHR43167:SF1">
    <property type="entry name" value="PUTATIVE (AFU_ORTHOLOGUE AFUA_6G01830)-RELATED"/>
    <property type="match status" value="1"/>
</dbReference>
<dbReference type="GO" id="GO:0008171">
    <property type="term" value="F:O-methyltransferase activity"/>
    <property type="evidence" value="ECO:0007669"/>
    <property type="project" value="InterPro"/>
</dbReference>
<dbReference type="PANTHER" id="PTHR43167">
    <property type="entry name" value="PUTATIVE (AFU_ORTHOLOGUE AFUA_6G01830)-RELATED"/>
    <property type="match status" value="1"/>
</dbReference>
<gene>
    <name evidence="4" type="ORF">SAMN05414137_101384</name>
</gene>
<dbReference type="GO" id="GO:0032259">
    <property type="term" value="P:methylation"/>
    <property type="evidence" value="ECO:0007669"/>
    <property type="project" value="UniProtKB-KW"/>
</dbReference>
<dbReference type="eggNOG" id="COG4122">
    <property type="taxonomic scope" value="Bacteria"/>
</dbReference>
<keyword evidence="5" id="KW-1185">Reference proteome</keyword>
<evidence type="ECO:0000313" key="4">
    <source>
        <dbReference type="EMBL" id="SEK28887.1"/>
    </source>
</evidence>